<keyword evidence="3" id="KW-0732">Signal</keyword>
<keyword evidence="2" id="KW-0812">Transmembrane</keyword>
<dbReference type="Proteomes" id="UP001152049">
    <property type="component" value="Unassembled WGS sequence"/>
</dbReference>
<keyword evidence="2" id="KW-0472">Membrane</keyword>
<dbReference type="EMBL" id="JAOQAZ010000028">
    <property type="protein sequence ID" value="KAJ4251545.1"/>
    <property type="molecule type" value="Genomic_DNA"/>
</dbReference>
<comment type="caution">
    <text evidence="4">The sequence shown here is derived from an EMBL/GenBank/DDBJ whole genome shotgun (WGS) entry which is preliminary data.</text>
</comment>
<feature type="signal peptide" evidence="3">
    <location>
        <begin position="1"/>
        <end position="18"/>
    </location>
</feature>
<keyword evidence="5" id="KW-1185">Reference proteome</keyword>
<evidence type="ECO:0000313" key="4">
    <source>
        <dbReference type="EMBL" id="KAJ4251545.1"/>
    </source>
</evidence>
<accession>A0A9W8RTS9</accession>
<proteinExistence type="predicted"/>
<dbReference type="AlphaFoldDB" id="A0A9W8RTS9"/>
<feature type="region of interest" description="Disordered" evidence="1">
    <location>
        <begin position="102"/>
        <end position="150"/>
    </location>
</feature>
<dbReference type="OrthoDB" id="3836772at2759"/>
<reference evidence="4" key="1">
    <citation type="submission" date="2022-09" db="EMBL/GenBank/DDBJ databases">
        <title>Fusarium specimens isolated from Avocado Roots.</title>
        <authorList>
            <person name="Stajich J."/>
            <person name="Roper C."/>
            <person name="Heimlech-Rivalta G."/>
        </authorList>
    </citation>
    <scope>NUCLEOTIDE SEQUENCE</scope>
    <source>
        <strain evidence="4">CF00136</strain>
    </source>
</reference>
<evidence type="ECO:0000256" key="1">
    <source>
        <dbReference type="SAM" id="MobiDB-lite"/>
    </source>
</evidence>
<feature type="compositionally biased region" description="Low complexity" evidence="1">
    <location>
        <begin position="105"/>
        <end position="122"/>
    </location>
</feature>
<organism evidence="4 5">
    <name type="scientific">Fusarium torreyae</name>
    <dbReference type="NCBI Taxonomy" id="1237075"/>
    <lineage>
        <taxon>Eukaryota</taxon>
        <taxon>Fungi</taxon>
        <taxon>Dikarya</taxon>
        <taxon>Ascomycota</taxon>
        <taxon>Pezizomycotina</taxon>
        <taxon>Sordariomycetes</taxon>
        <taxon>Hypocreomycetidae</taxon>
        <taxon>Hypocreales</taxon>
        <taxon>Nectriaceae</taxon>
        <taxon>Fusarium</taxon>
    </lineage>
</organism>
<name>A0A9W8RTS9_9HYPO</name>
<gene>
    <name evidence="4" type="ORF">NW762_011535</name>
</gene>
<protein>
    <submittedName>
        <fullName evidence="4">Uncharacterized protein</fullName>
    </submittedName>
</protein>
<evidence type="ECO:0000256" key="3">
    <source>
        <dbReference type="SAM" id="SignalP"/>
    </source>
</evidence>
<evidence type="ECO:0000256" key="2">
    <source>
        <dbReference type="SAM" id="Phobius"/>
    </source>
</evidence>
<keyword evidence="2" id="KW-1133">Transmembrane helix</keyword>
<sequence length="317" mass="32256">MKSTFAMTIVAFATMASAREHKRDECATACNNAYNSCTAKPDASQAFCAEEYERCLGFNPFLGANSIPAPTACSKGAAGVTTSAAGNVATTIRNTLPIVGDQTQSAADETSASAGAESTGEAETSDQSGTTDAAETKDAAETMDGDQATDVTNTSLAAANTATNIPDTYNCPSDCGDDYNTCRTTAGANMATCAAQYAQCLGYNPFDGDGSLVTPTACSVPVSQTTQPSQQVTTAEQSAMNSQSATMEQETTLQQVTTAQQPVVSEPTACDDSACMDGGMTGGEAPPMATETPVIVAAAGVVRPFVILAVIVALVIV</sequence>
<feature type="chain" id="PRO_5040935631" evidence="3">
    <location>
        <begin position="19"/>
        <end position="317"/>
    </location>
</feature>
<feature type="transmembrane region" description="Helical" evidence="2">
    <location>
        <begin position="294"/>
        <end position="316"/>
    </location>
</feature>
<evidence type="ECO:0000313" key="5">
    <source>
        <dbReference type="Proteomes" id="UP001152049"/>
    </source>
</evidence>